<keyword evidence="5 8" id="KW-0862">Zinc</keyword>
<dbReference type="EMBL" id="JADCNM010000009">
    <property type="protein sequence ID" value="KAG0467997.1"/>
    <property type="molecule type" value="Genomic_DNA"/>
</dbReference>
<feature type="domain" description="TFIIS-type" evidence="11">
    <location>
        <begin position="69"/>
        <end position="111"/>
    </location>
</feature>
<comment type="caution">
    <text evidence="13">The sequence shown here is derived from an EMBL/GenBank/DDBJ whole genome shotgun (WGS) entry which is preliminary data.</text>
</comment>
<evidence type="ECO:0000256" key="3">
    <source>
        <dbReference type="ARBA" id="ARBA00022723"/>
    </source>
</evidence>
<dbReference type="Proteomes" id="UP000639772">
    <property type="component" value="Chromosome 9"/>
</dbReference>
<dbReference type="CDD" id="cd10509">
    <property type="entry name" value="Zn-ribbon_RPC11"/>
    <property type="match status" value="1"/>
</dbReference>
<sequence>MSMAMEFCPSCGVLLEIEAAGGGRKMRFFCPTCPYICPINVKMVRKESLVKKEVEPIFGADEMKYAPKTSATCPRCHHGEAYFRQMQIRSADEPMTSFYKCCNDSCRFDWRDD</sequence>
<dbReference type="PIRSF" id="PIRSF005586">
    <property type="entry name" value="RNApol_RpoM"/>
    <property type="match status" value="1"/>
</dbReference>
<dbReference type="EMBL" id="JADCNL010000009">
    <property type="protein sequence ID" value="KAG0466291.1"/>
    <property type="molecule type" value="Genomic_DNA"/>
</dbReference>
<comment type="similarity">
    <text evidence="7 10">Belongs to the archaeal rpoM/eukaryotic RPA12/RPB9/RPC11 RNA polymerase family.</text>
</comment>
<keyword evidence="4 9" id="KW-0863">Zinc-finger</keyword>
<keyword evidence="3 8" id="KW-0479">Metal-binding</keyword>
<reference evidence="14 15" key="1">
    <citation type="journal article" date="2020" name="Nat. Food">
        <title>A phased Vanilla planifolia genome enables genetic improvement of flavour and production.</title>
        <authorList>
            <person name="Hasing T."/>
            <person name="Tang H."/>
            <person name="Brym M."/>
            <person name="Khazi F."/>
            <person name="Huang T."/>
            <person name="Chambers A.H."/>
        </authorList>
    </citation>
    <scope>NUCLEOTIDE SEQUENCE [LARGE SCALE GENOMIC DNA]</scope>
    <source>
        <tissue evidence="13">Leaf</tissue>
    </source>
</reference>
<evidence type="ECO:0000256" key="2">
    <source>
        <dbReference type="ARBA" id="ARBA00022478"/>
    </source>
</evidence>
<evidence type="ECO:0000256" key="8">
    <source>
        <dbReference type="PIRSR" id="PIRSR005586-1"/>
    </source>
</evidence>
<evidence type="ECO:0000256" key="6">
    <source>
        <dbReference type="ARBA" id="ARBA00023242"/>
    </source>
</evidence>
<dbReference type="InterPro" id="IPR012164">
    <property type="entry name" value="Rpa12/Rpb9/Rpc10/TFS"/>
</dbReference>
<proteinExistence type="inferred from homology"/>
<evidence type="ECO:0000256" key="1">
    <source>
        <dbReference type="ARBA" id="ARBA00004123"/>
    </source>
</evidence>
<dbReference type="GO" id="GO:0006386">
    <property type="term" value="P:termination of RNA polymerase III transcription"/>
    <property type="evidence" value="ECO:0007669"/>
    <property type="project" value="TreeGrafter"/>
</dbReference>
<dbReference type="Gene3D" id="2.20.25.10">
    <property type="match status" value="1"/>
</dbReference>
<dbReference type="Pfam" id="PF01096">
    <property type="entry name" value="Zn_ribbon_TFIIS"/>
    <property type="match status" value="1"/>
</dbReference>
<dbReference type="OrthoDB" id="282152at2759"/>
<dbReference type="GO" id="GO:0003676">
    <property type="term" value="F:nucleic acid binding"/>
    <property type="evidence" value="ECO:0007669"/>
    <property type="project" value="InterPro"/>
</dbReference>
<feature type="binding site" evidence="8">
    <location>
        <position position="30"/>
    </location>
    <ligand>
        <name>Zn(2+)</name>
        <dbReference type="ChEBI" id="CHEBI:29105"/>
        <label>1</label>
    </ligand>
</feature>
<keyword evidence="2 7" id="KW-0240">DNA-directed RNA polymerase</keyword>
<evidence type="ECO:0000313" key="12">
    <source>
        <dbReference type="EMBL" id="KAG0466291.1"/>
    </source>
</evidence>
<dbReference type="SUPFAM" id="SSF57783">
    <property type="entry name" value="Zinc beta-ribbon"/>
    <property type="match status" value="1"/>
</dbReference>
<dbReference type="Proteomes" id="UP000636800">
    <property type="component" value="Unassembled WGS sequence"/>
</dbReference>
<feature type="zinc finger region" description="C4-type" evidence="9">
    <location>
        <begin position="8"/>
        <end position="33"/>
    </location>
</feature>
<dbReference type="GO" id="GO:0005666">
    <property type="term" value="C:RNA polymerase III complex"/>
    <property type="evidence" value="ECO:0007669"/>
    <property type="project" value="TreeGrafter"/>
</dbReference>
<feature type="binding site" evidence="8">
    <location>
        <position position="11"/>
    </location>
    <ligand>
        <name>Zn(2+)</name>
        <dbReference type="ChEBI" id="CHEBI:29105"/>
        <label>1</label>
    </ligand>
</feature>
<dbReference type="GO" id="GO:0003899">
    <property type="term" value="F:DNA-directed RNA polymerase activity"/>
    <property type="evidence" value="ECO:0007669"/>
    <property type="project" value="InterPro"/>
</dbReference>
<evidence type="ECO:0000313" key="15">
    <source>
        <dbReference type="Proteomes" id="UP000639772"/>
    </source>
</evidence>
<keyword evidence="6 7" id="KW-0539">Nucleus</keyword>
<feature type="binding site" evidence="8">
    <location>
        <position position="33"/>
    </location>
    <ligand>
        <name>Zn(2+)</name>
        <dbReference type="ChEBI" id="CHEBI:29105"/>
        <label>1</label>
    </ligand>
</feature>
<dbReference type="PANTHER" id="PTHR11239">
    <property type="entry name" value="DNA-DIRECTED RNA POLYMERASE"/>
    <property type="match status" value="1"/>
</dbReference>
<name>A0A835QHT7_VANPL</name>
<comment type="subcellular location">
    <subcellularLocation>
        <location evidence="1 7">Nucleus</location>
    </subcellularLocation>
</comment>
<feature type="binding site" evidence="8">
    <location>
        <position position="76"/>
    </location>
    <ligand>
        <name>Zn(2+)</name>
        <dbReference type="ChEBI" id="CHEBI:29105"/>
        <label>2</label>
    </ligand>
</feature>
<dbReference type="GO" id="GO:0008270">
    <property type="term" value="F:zinc ion binding"/>
    <property type="evidence" value="ECO:0007669"/>
    <property type="project" value="UniProtKB-KW"/>
</dbReference>
<protein>
    <recommendedName>
        <fullName evidence="7">DNA-directed RNA polymerase subunit</fullName>
    </recommendedName>
</protein>
<evidence type="ECO:0000259" key="11">
    <source>
        <dbReference type="PROSITE" id="PS51133"/>
    </source>
</evidence>
<feature type="binding site" evidence="8">
    <location>
        <position position="8"/>
    </location>
    <ligand>
        <name>Zn(2+)</name>
        <dbReference type="ChEBI" id="CHEBI:29105"/>
        <label>1</label>
    </ligand>
</feature>
<dbReference type="Pfam" id="PF02150">
    <property type="entry name" value="Zn_ribbon_RPB9"/>
    <property type="match status" value="1"/>
</dbReference>
<comment type="function">
    <text evidence="7">DNA-dependent RNA polymerase catalyzes the transcription of DNA into RNA using the four ribonucleoside triphosphates as substrates.</text>
</comment>
<dbReference type="PANTHER" id="PTHR11239:SF12">
    <property type="entry name" value="DNA-DIRECTED RNA POLYMERASE III SUBUNIT RPC10"/>
    <property type="match status" value="1"/>
</dbReference>
<dbReference type="SMART" id="SM00661">
    <property type="entry name" value="RPOL9"/>
    <property type="match status" value="1"/>
</dbReference>
<dbReference type="SMART" id="SM00440">
    <property type="entry name" value="ZnF_C2C2"/>
    <property type="match status" value="1"/>
</dbReference>
<evidence type="ECO:0000256" key="7">
    <source>
        <dbReference type="PIRNR" id="PIRNR005586"/>
    </source>
</evidence>
<feature type="binding site" evidence="8">
    <location>
        <position position="106"/>
    </location>
    <ligand>
        <name>Zn(2+)</name>
        <dbReference type="ChEBI" id="CHEBI:29105"/>
        <label>2</label>
    </ligand>
</feature>
<evidence type="ECO:0000313" key="13">
    <source>
        <dbReference type="EMBL" id="KAG0467997.1"/>
    </source>
</evidence>
<evidence type="ECO:0000256" key="5">
    <source>
        <dbReference type="ARBA" id="ARBA00022833"/>
    </source>
</evidence>
<organism evidence="13 15">
    <name type="scientific">Vanilla planifolia</name>
    <name type="common">Vanilla</name>
    <dbReference type="NCBI Taxonomy" id="51239"/>
    <lineage>
        <taxon>Eukaryota</taxon>
        <taxon>Viridiplantae</taxon>
        <taxon>Streptophyta</taxon>
        <taxon>Embryophyta</taxon>
        <taxon>Tracheophyta</taxon>
        <taxon>Spermatophyta</taxon>
        <taxon>Magnoliopsida</taxon>
        <taxon>Liliopsida</taxon>
        <taxon>Asparagales</taxon>
        <taxon>Orchidaceae</taxon>
        <taxon>Vanilloideae</taxon>
        <taxon>Vanilleae</taxon>
        <taxon>Vanilla</taxon>
    </lineage>
</organism>
<keyword evidence="7 10" id="KW-0804">Transcription</keyword>
<dbReference type="AlphaFoldDB" id="A0A835QHT7"/>
<evidence type="ECO:0000313" key="14">
    <source>
        <dbReference type="Proteomes" id="UP000636800"/>
    </source>
</evidence>
<evidence type="ECO:0000256" key="4">
    <source>
        <dbReference type="ARBA" id="ARBA00022771"/>
    </source>
</evidence>
<keyword evidence="14" id="KW-1185">Reference proteome</keyword>
<dbReference type="PROSITE" id="PS00466">
    <property type="entry name" value="ZF_TFIIS_1"/>
    <property type="match status" value="1"/>
</dbReference>
<feature type="binding site" evidence="8">
    <location>
        <position position="73"/>
    </location>
    <ligand>
        <name>Zn(2+)</name>
        <dbReference type="ChEBI" id="CHEBI:29105"/>
        <label>2</label>
    </ligand>
</feature>
<dbReference type="InterPro" id="IPR001529">
    <property type="entry name" value="Zn_ribbon_RPB9"/>
</dbReference>
<evidence type="ECO:0000256" key="9">
    <source>
        <dbReference type="PIRSR" id="PIRSR005586-2"/>
    </source>
</evidence>
<dbReference type="InterPro" id="IPR034014">
    <property type="entry name" value="Zn_ribbon_RPC11_C"/>
</dbReference>
<gene>
    <name evidence="13" type="ORF">HPP92_017325</name>
    <name evidence="12" type="ORF">HPP92_017871</name>
</gene>
<accession>A0A835QHT7</accession>
<dbReference type="PROSITE" id="PS51133">
    <property type="entry name" value="ZF_TFIIS_2"/>
    <property type="match status" value="1"/>
</dbReference>
<evidence type="ECO:0000256" key="10">
    <source>
        <dbReference type="RuleBase" id="RU003474"/>
    </source>
</evidence>
<feature type="binding site" evidence="8">
    <location>
        <position position="101"/>
    </location>
    <ligand>
        <name>Zn(2+)</name>
        <dbReference type="ChEBI" id="CHEBI:29105"/>
        <label>2</label>
    </ligand>
</feature>
<dbReference type="InterPro" id="IPR001222">
    <property type="entry name" value="Znf_TFIIS"/>
</dbReference>